<sequence>MIDIHSHIIPGIDDGSRSMEMTIEMLKTAEQSGIKQVFATPHYL</sequence>
<evidence type="ECO:0000313" key="2">
    <source>
        <dbReference type="EMBL" id="ETJ32257.1"/>
    </source>
</evidence>
<dbReference type="GO" id="GO:0004725">
    <property type="term" value="F:protein tyrosine phosphatase activity"/>
    <property type="evidence" value="ECO:0007669"/>
    <property type="project" value="InterPro"/>
</dbReference>
<accession>W1XPV0</accession>
<dbReference type="Gene3D" id="3.20.20.140">
    <property type="entry name" value="Metal-dependent hydrolases"/>
    <property type="match status" value="1"/>
</dbReference>
<organism evidence="2">
    <name type="scientific">human gut metagenome</name>
    <dbReference type="NCBI Taxonomy" id="408170"/>
    <lineage>
        <taxon>unclassified sequences</taxon>
        <taxon>metagenomes</taxon>
        <taxon>organismal metagenomes</taxon>
    </lineage>
</organism>
<proteinExistence type="predicted"/>
<name>W1XPV0_9ZZZZ</name>
<reference evidence="2" key="1">
    <citation type="submission" date="2013-12" db="EMBL/GenBank/DDBJ databases">
        <title>A Varibaculum cambriense genome reconstructed from a premature infant gut community with otherwise low bacterial novelty that shifts toward anaerobic metabolism during the third week of life.</title>
        <authorList>
            <person name="Brown C.T."/>
            <person name="Sharon I."/>
            <person name="Thomas B.C."/>
            <person name="Castelle C.J."/>
            <person name="Morowitz M.J."/>
            <person name="Banfield J.F."/>
        </authorList>
    </citation>
    <scope>NUCLEOTIDE SEQUENCE</scope>
</reference>
<comment type="caution">
    <text evidence="2">The sequence shown here is derived from an EMBL/GenBank/DDBJ whole genome shotgun (WGS) entry which is preliminary data.</text>
</comment>
<evidence type="ECO:0000256" key="1">
    <source>
        <dbReference type="ARBA" id="ARBA00022801"/>
    </source>
</evidence>
<protein>
    <submittedName>
        <fullName evidence="2">Capsular polysaccharide biosynthesis protein</fullName>
    </submittedName>
</protein>
<dbReference type="PANTHER" id="PTHR39181:SF1">
    <property type="entry name" value="TYROSINE-PROTEIN PHOSPHATASE YWQE"/>
    <property type="match status" value="1"/>
</dbReference>
<dbReference type="Pfam" id="PF19567">
    <property type="entry name" value="CpsB_CapC"/>
    <property type="match status" value="1"/>
</dbReference>
<feature type="non-terminal residue" evidence="2">
    <location>
        <position position="44"/>
    </location>
</feature>
<keyword evidence="1" id="KW-0378">Hydrolase</keyword>
<dbReference type="GO" id="GO:0030145">
    <property type="term" value="F:manganese ion binding"/>
    <property type="evidence" value="ECO:0007669"/>
    <property type="project" value="InterPro"/>
</dbReference>
<gene>
    <name evidence="2" type="ORF">Q604_UNBC13278G0002</name>
</gene>
<dbReference type="InterPro" id="IPR016667">
    <property type="entry name" value="Caps_polysacc_synth_CpsB/CapC"/>
</dbReference>
<dbReference type="PANTHER" id="PTHR39181">
    <property type="entry name" value="TYROSINE-PROTEIN PHOSPHATASE YWQE"/>
    <property type="match status" value="1"/>
</dbReference>
<dbReference type="EMBL" id="AZMM01013278">
    <property type="protein sequence ID" value="ETJ32257.1"/>
    <property type="molecule type" value="Genomic_DNA"/>
</dbReference>
<dbReference type="AlphaFoldDB" id="W1XPV0"/>